<keyword evidence="1" id="KW-1185">Reference proteome</keyword>
<evidence type="ECO:0000313" key="1">
    <source>
        <dbReference type="Proteomes" id="UP000887574"/>
    </source>
</evidence>
<reference evidence="2" key="1">
    <citation type="submission" date="2022-11" db="UniProtKB">
        <authorList>
            <consortium name="WormBaseParasite"/>
        </authorList>
    </citation>
    <scope>IDENTIFICATION</scope>
</reference>
<accession>A0A915DT01</accession>
<dbReference type="Proteomes" id="UP000887574">
    <property type="component" value="Unplaced"/>
</dbReference>
<dbReference type="AlphaFoldDB" id="A0A915DT01"/>
<proteinExistence type="predicted"/>
<protein>
    <submittedName>
        <fullName evidence="2">Uncharacterized protein</fullName>
    </submittedName>
</protein>
<evidence type="ECO:0000313" key="2">
    <source>
        <dbReference type="WBParaSite" id="jg22542"/>
    </source>
</evidence>
<organism evidence="1 2">
    <name type="scientific">Ditylenchus dipsaci</name>
    <dbReference type="NCBI Taxonomy" id="166011"/>
    <lineage>
        <taxon>Eukaryota</taxon>
        <taxon>Metazoa</taxon>
        <taxon>Ecdysozoa</taxon>
        <taxon>Nematoda</taxon>
        <taxon>Chromadorea</taxon>
        <taxon>Rhabditida</taxon>
        <taxon>Tylenchina</taxon>
        <taxon>Tylenchomorpha</taxon>
        <taxon>Sphaerularioidea</taxon>
        <taxon>Anguinidae</taxon>
        <taxon>Anguininae</taxon>
        <taxon>Ditylenchus</taxon>
    </lineage>
</organism>
<sequence>MDFRDERIATLLKRGGAIVTHSNHSPKLTKTTCGARKRGSSTNRLIQDVDTRWNSTLLMCRRLGEQRRAVEKFCFRYKRELGLDETNGFSLKIWQKLELLAPFEDAMNKCVSVRLLSLINGLLGNL</sequence>
<dbReference type="WBParaSite" id="jg22542">
    <property type="protein sequence ID" value="jg22542"/>
    <property type="gene ID" value="jg22542"/>
</dbReference>
<name>A0A915DT01_9BILA</name>